<dbReference type="AlphaFoldDB" id="A0A840Q905"/>
<sequence>MTTAFDHIDLGGKPAQPHRHAALLTQRIFHRFADAARDCHCGSPVVAG</sequence>
<dbReference type="Proteomes" id="UP000584374">
    <property type="component" value="Unassembled WGS sequence"/>
</dbReference>
<evidence type="ECO:0000313" key="1">
    <source>
        <dbReference type="EMBL" id="MBB5157244.1"/>
    </source>
</evidence>
<keyword evidence="2" id="KW-1185">Reference proteome</keyword>
<accession>A0A840Q905</accession>
<name>A0A840Q905_9PSEU</name>
<gene>
    <name evidence="1" type="ORF">BJ970_004778</name>
</gene>
<dbReference type="EMBL" id="JACHIW010000001">
    <property type="protein sequence ID" value="MBB5157244.1"/>
    <property type="molecule type" value="Genomic_DNA"/>
</dbReference>
<organism evidence="1 2">
    <name type="scientific">Saccharopolyspora phatthalungensis</name>
    <dbReference type="NCBI Taxonomy" id="664693"/>
    <lineage>
        <taxon>Bacteria</taxon>
        <taxon>Bacillati</taxon>
        <taxon>Actinomycetota</taxon>
        <taxon>Actinomycetes</taxon>
        <taxon>Pseudonocardiales</taxon>
        <taxon>Pseudonocardiaceae</taxon>
        <taxon>Saccharopolyspora</taxon>
    </lineage>
</organism>
<proteinExistence type="predicted"/>
<evidence type="ECO:0000313" key="2">
    <source>
        <dbReference type="Proteomes" id="UP000584374"/>
    </source>
</evidence>
<reference evidence="1 2" key="1">
    <citation type="submission" date="2020-08" db="EMBL/GenBank/DDBJ databases">
        <title>Sequencing the genomes of 1000 actinobacteria strains.</title>
        <authorList>
            <person name="Klenk H.-P."/>
        </authorList>
    </citation>
    <scope>NUCLEOTIDE SEQUENCE [LARGE SCALE GENOMIC DNA]</scope>
    <source>
        <strain evidence="1 2">DSM 45584</strain>
    </source>
</reference>
<comment type="caution">
    <text evidence="1">The sequence shown here is derived from an EMBL/GenBank/DDBJ whole genome shotgun (WGS) entry which is preliminary data.</text>
</comment>
<dbReference type="RefSeq" id="WP_184728235.1">
    <property type="nucleotide sequence ID" value="NZ_JACHIW010000001.1"/>
</dbReference>
<protein>
    <submittedName>
        <fullName evidence="1">Uncharacterized protein</fullName>
    </submittedName>
</protein>